<evidence type="ECO:0000313" key="2">
    <source>
        <dbReference type="Proteomes" id="UP000218263"/>
    </source>
</evidence>
<reference evidence="1 2" key="1">
    <citation type="submission" date="2015-12" db="EMBL/GenBank/DDBJ databases">
        <title>Genome sequence of Mucilaginibacter gotjawali.</title>
        <authorList>
            <person name="Lee J.S."/>
            <person name="Lee K.C."/>
            <person name="Kim K.K."/>
            <person name="Lee B.W."/>
        </authorList>
    </citation>
    <scope>NUCLEOTIDE SEQUENCE [LARGE SCALE GENOMIC DNA]</scope>
    <source>
        <strain evidence="1 2">SA3-7</strain>
    </source>
</reference>
<name>A0A120MZD2_9SPHI</name>
<dbReference type="Proteomes" id="UP000218263">
    <property type="component" value="Chromosome"/>
</dbReference>
<dbReference type="OrthoDB" id="9811006at2"/>
<keyword evidence="2" id="KW-1185">Reference proteome</keyword>
<dbReference type="Gene3D" id="2.40.128.110">
    <property type="entry name" value="Lipid/polyisoprenoid-binding, YceI-like"/>
    <property type="match status" value="1"/>
</dbReference>
<dbReference type="AlphaFoldDB" id="A0A120MZD2"/>
<dbReference type="SMART" id="SM00867">
    <property type="entry name" value="YceI"/>
    <property type="match status" value="1"/>
</dbReference>
<proteinExistence type="predicted"/>
<protein>
    <submittedName>
        <fullName evidence="1">Uncharacterized protein</fullName>
    </submittedName>
</protein>
<dbReference type="RefSeq" id="WP_096354275.1">
    <property type="nucleotide sequence ID" value="NZ_AP017313.1"/>
</dbReference>
<accession>A0A120MZD2</accession>
<dbReference type="PANTHER" id="PTHR34406:SF1">
    <property type="entry name" value="PROTEIN YCEI"/>
    <property type="match status" value="1"/>
</dbReference>
<dbReference type="InterPro" id="IPR007372">
    <property type="entry name" value="Lipid/polyisoprenoid-bd_YceI"/>
</dbReference>
<evidence type="ECO:0000313" key="1">
    <source>
        <dbReference type="EMBL" id="BAU55811.1"/>
    </source>
</evidence>
<organism evidence="1 2">
    <name type="scientific">Mucilaginibacter gotjawali</name>
    <dbReference type="NCBI Taxonomy" id="1550579"/>
    <lineage>
        <taxon>Bacteria</taxon>
        <taxon>Pseudomonadati</taxon>
        <taxon>Bacteroidota</taxon>
        <taxon>Sphingobacteriia</taxon>
        <taxon>Sphingobacteriales</taxon>
        <taxon>Sphingobacteriaceae</taxon>
        <taxon>Mucilaginibacter</taxon>
    </lineage>
</organism>
<dbReference type="EMBL" id="AP017313">
    <property type="protein sequence ID" value="BAU55811.1"/>
    <property type="molecule type" value="Genomic_DNA"/>
</dbReference>
<dbReference type="PANTHER" id="PTHR34406">
    <property type="entry name" value="PROTEIN YCEI"/>
    <property type="match status" value="1"/>
</dbReference>
<dbReference type="InterPro" id="IPR036761">
    <property type="entry name" value="TTHA0802/YceI-like_sf"/>
</dbReference>
<sequence>MKKAIILFAVALLNTAAFAQTTWTNDKMHSKLGFTITHLSVSDVDGIFTDFTCTITASKPDFSDAKFALTVNAASVNTDVDYRDKDLRSAGYFDVAKYPIITFASTGVSTVSANHYKLSGNLTLHGVTKPVTLDLWYRGTITNPMTKKDDAGFKLTGTINRTDFGIAPNAPNAMLSTDVIINANGEFAKQ</sequence>
<dbReference type="KEGG" id="mgot:MgSA37_04003"/>
<gene>
    <name evidence="1" type="ORF">MgSA37_04003</name>
</gene>
<dbReference type="Pfam" id="PF04264">
    <property type="entry name" value="YceI"/>
    <property type="match status" value="1"/>
</dbReference>
<dbReference type="SUPFAM" id="SSF101874">
    <property type="entry name" value="YceI-like"/>
    <property type="match status" value="1"/>
</dbReference>